<keyword evidence="2" id="KW-0378">Hydrolase</keyword>
<evidence type="ECO:0000313" key="2">
    <source>
        <dbReference type="EMBL" id="MDR0184135.1"/>
    </source>
</evidence>
<reference evidence="2 3" key="1">
    <citation type="submission" date="2023-04" db="EMBL/GenBank/DDBJ databases">
        <title>Lysobacter sp. strain UC isolated from soil sample.</title>
        <authorList>
            <person name="Choksket S."/>
            <person name="Harshvardhan F."/>
            <person name="Rana R."/>
            <person name="Patil P.B."/>
            <person name="Korpole S."/>
        </authorList>
    </citation>
    <scope>NUCLEOTIDE SEQUENCE [LARGE SCALE GENOMIC DNA]</scope>
    <source>
        <strain evidence="2 3">UC</strain>
    </source>
</reference>
<dbReference type="GO" id="GO:0016787">
    <property type="term" value="F:hydrolase activity"/>
    <property type="evidence" value="ECO:0007669"/>
    <property type="project" value="UniProtKB-KW"/>
</dbReference>
<dbReference type="InterPro" id="IPR000073">
    <property type="entry name" value="AB_hydrolase_1"/>
</dbReference>
<protein>
    <submittedName>
        <fullName evidence="2">Alpha/beta hydrolase</fullName>
    </submittedName>
</protein>
<evidence type="ECO:0000313" key="3">
    <source>
        <dbReference type="Proteomes" id="UP001233535"/>
    </source>
</evidence>
<dbReference type="SUPFAM" id="SSF53474">
    <property type="entry name" value="alpha/beta-Hydrolases"/>
    <property type="match status" value="1"/>
</dbReference>
<accession>A0ABU1CGR1</accession>
<evidence type="ECO:0000259" key="1">
    <source>
        <dbReference type="Pfam" id="PF00561"/>
    </source>
</evidence>
<dbReference type="InterPro" id="IPR050266">
    <property type="entry name" value="AB_hydrolase_sf"/>
</dbReference>
<keyword evidence="3" id="KW-1185">Reference proteome</keyword>
<organism evidence="2 3">
    <name type="scientific">Lysobacter arvi</name>
    <dbReference type="NCBI Taxonomy" id="3038776"/>
    <lineage>
        <taxon>Bacteria</taxon>
        <taxon>Pseudomonadati</taxon>
        <taxon>Pseudomonadota</taxon>
        <taxon>Gammaproteobacteria</taxon>
        <taxon>Lysobacterales</taxon>
        <taxon>Lysobacteraceae</taxon>
        <taxon>Lysobacter</taxon>
    </lineage>
</organism>
<feature type="domain" description="AB hydrolase-1" evidence="1">
    <location>
        <begin position="73"/>
        <end position="308"/>
    </location>
</feature>
<dbReference type="InterPro" id="IPR029058">
    <property type="entry name" value="AB_hydrolase_fold"/>
</dbReference>
<dbReference type="Gene3D" id="3.40.50.1820">
    <property type="entry name" value="alpha/beta hydrolase"/>
    <property type="match status" value="1"/>
</dbReference>
<proteinExistence type="predicted"/>
<sequence>MTVTRSRAFRAAAVVLVASLLVAAAFLWRNPYALIAGDFTRQRIAAGLSKASVQIGDDRWVYAYSDATPRDAPLIVMLHGFTGSKENWFPVARRLRDRYRVVVPDLPGWGESNRIDGADYGFLAQSARVARFVEAVSPNERVVLLGHSMGGGIAAITAARHPSRVSHVGLIDAAGVRFRDNRFGIDVLAGKNPFAVHDDASLERYLDTVFFDEAAKPTIPWPADRIYIARRRQDAAFEQRVLDRIGRGDERFLPGDEAADIRQPALLLWCRQDAVIDASAMALYAQRIAQARRVLLDGCGHMSILEKPDAVAQAVIELIERGK</sequence>
<comment type="caution">
    <text evidence="2">The sequence shown here is derived from an EMBL/GenBank/DDBJ whole genome shotgun (WGS) entry which is preliminary data.</text>
</comment>
<dbReference type="PRINTS" id="PR00111">
    <property type="entry name" value="ABHYDROLASE"/>
</dbReference>
<dbReference type="Pfam" id="PF00561">
    <property type="entry name" value="Abhydrolase_1"/>
    <property type="match status" value="1"/>
</dbReference>
<dbReference type="PANTHER" id="PTHR43798:SF33">
    <property type="entry name" value="HYDROLASE, PUTATIVE (AFU_ORTHOLOGUE AFUA_2G14860)-RELATED"/>
    <property type="match status" value="1"/>
</dbReference>
<dbReference type="RefSeq" id="WP_309263267.1">
    <property type="nucleotide sequence ID" value="NZ_JARUHG010000005.1"/>
</dbReference>
<dbReference type="EMBL" id="JARUHG010000005">
    <property type="protein sequence ID" value="MDR0184135.1"/>
    <property type="molecule type" value="Genomic_DNA"/>
</dbReference>
<gene>
    <name evidence="2" type="ORF">P8609_14315</name>
</gene>
<dbReference type="Proteomes" id="UP001233535">
    <property type="component" value="Unassembled WGS sequence"/>
</dbReference>
<dbReference type="PANTHER" id="PTHR43798">
    <property type="entry name" value="MONOACYLGLYCEROL LIPASE"/>
    <property type="match status" value="1"/>
</dbReference>
<name>A0ABU1CGR1_9GAMM</name>